<organism evidence="2 3">
    <name type="scientific">Cyphellophora attinorum</name>
    <dbReference type="NCBI Taxonomy" id="1664694"/>
    <lineage>
        <taxon>Eukaryota</taxon>
        <taxon>Fungi</taxon>
        <taxon>Dikarya</taxon>
        <taxon>Ascomycota</taxon>
        <taxon>Pezizomycotina</taxon>
        <taxon>Eurotiomycetes</taxon>
        <taxon>Chaetothyriomycetidae</taxon>
        <taxon>Chaetothyriales</taxon>
        <taxon>Cyphellophoraceae</taxon>
        <taxon>Cyphellophora</taxon>
    </lineage>
</organism>
<evidence type="ECO:0000256" key="1">
    <source>
        <dbReference type="SAM" id="MobiDB-lite"/>
    </source>
</evidence>
<dbReference type="AlphaFoldDB" id="A0A0N1HAI3"/>
<dbReference type="GeneID" id="28731487"/>
<keyword evidence="3" id="KW-1185">Reference proteome</keyword>
<protein>
    <submittedName>
        <fullName evidence="2">Uncharacterized protein</fullName>
    </submittedName>
</protein>
<dbReference type="EMBL" id="LFJN01000011">
    <property type="protein sequence ID" value="KPI40866.1"/>
    <property type="molecule type" value="Genomic_DNA"/>
</dbReference>
<feature type="region of interest" description="Disordered" evidence="1">
    <location>
        <begin position="26"/>
        <end position="108"/>
    </location>
</feature>
<name>A0A0N1HAI3_9EURO</name>
<dbReference type="VEuPathDB" id="FungiDB:AB675_10811"/>
<comment type="caution">
    <text evidence="2">The sequence shown here is derived from an EMBL/GenBank/DDBJ whole genome shotgun (WGS) entry which is preliminary data.</text>
</comment>
<proteinExistence type="predicted"/>
<dbReference type="RefSeq" id="XP_018000829.1">
    <property type="nucleotide sequence ID" value="XM_018139607.1"/>
</dbReference>
<evidence type="ECO:0000313" key="2">
    <source>
        <dbReference type="EMBL" id="KPI40866.1"/>
    </source>
</evidence>
<sequence length="292" mass="32887">MPRKHRFAGWWRRLFRKTKTPDKRIVEEPQYVATEPAENLSQDRQAVRGAGYAEPQDIVTEPAGNSSQNRQPVRGGGYVQPQDVATEPAENLSQDRQPVRGAGYDQGDNNHTIAPISKYSLVFPPTPRVVTVKPLRCSNPQTTTASHNQSKLEKRDALRIPSSDLNPLTTSEVIVASTWDKPRPRLNNMPLEILEKIIRFITGDLISVEMHFQEGESRGTVAWHPWEVPQLLLVSRYIRQVTQSLLLKTCTELEPKTHLDAGGASNFWMPAAELAPRHFEKLFVANRSVGSK</sequence>
<evidence type="ECO:0000313" key="3">
    <source>
        <dbReference type="Proteomes" id="UP000038010"/>
    </source>
</evidence>
<dbReference type="Proteomes" id="UP000038010">
    <property type="component" value="Unassembled WGS sequence"/>
</dbReference>
<gene>
    <name evidence="2" type="ORF">AB675_10811</name>
</gene>
<reference evidence="2 3" key="1">
    <citation type="submission" date="2015-06" db="EMBL/GenBank/DDBJ databases">
        <title>Draft genome of the ant-associated black yeast Phialophora attae CBS 131958.</title>
        <authorList>
            <person name="Moreno L.F."/>
            <person name="Stielow B.J."/>
            <person name="de Hoog S."/>
            <person name="Vicente V.A."/>
            <person name="Weiss V.A."/>
            <person name="de Vries M."/>
            <person name="Cruz L.M."/>
            <person name="Souza E.M."/>
        </authorList>
    </citation>
    <scope>NUCLEOTIDE SEQUENCE [LARGE SCALE GENOMIC DNA]</scope>
    <source>
        <strain evidence="2 3">CBS 131958</strain>
    </source>
</reference>
<accession>A0A0N1HAI3</accession>